<proteinExistence type="predicted"/>
<feature type="region of interest" description="Disordered" evidence="1">
    <location>
        <begin position="1"/>
        <end position="31"/>
    </location>
</feature>
<keyword evidence="4" id="KW-1185">Reference proteome</keyword>
<dbReference type="Gene3D" id="2.40.10.220">
    <property type="entry name" value="predicted glycosyltransferase like domains"/>
    <property type="match status" value="1"/>
</dbReference>
<evidence type="ECO:0000256" key="1">
    <source>
        <dbReference type="SAM" id="MobiDB-lite"/>
    </source>
</evidence>
<accession>A0A2U2N6Y8</accession>
<evidence type="ECO:0000259" key="2">
    <source>
        <dbReference type="Pfam" id="PF07238"/>
    </source>
</evidence>
<dbReference type="Proteomes" id="UP000245474">
    <property type="component" value="Unassembled WGS sequence"/>
</dbReference>
<organism evidence="3 4">
    <name type="scientific">Sediminicurvatus halobius</name>
    <dbReference type="NCBI Taxonomy" id="2182432"/>
    <lineage>
        <taxon>Bacteria</taxon>
        <taxon>Pseudomonadati</taxon>
        <taxon>Pseudomonadota</taxon>
        <taxon>Gammaproteobacteria</taxon>
        <taxon>Chromatiales</taxon>
        <taxon>Ectothiorhodospiraceae</taxon>
        <taxon>Sediminicurvatus</taxon>
    </lineage>
</organism>
<gene>
    <name evidence="3" type="ORF">DEM34_04055</name>
</gene>
<comment type="caution">
    <text evidence="3">The sequence shown here is derived from an EMBL/GenBank/DDBJ whole genome shotgun (WGS) entry which is preliminary data.</text>
</comment>
<feature type="domain" description="PilZ" evidence="2">
    <location>
        <begin position="130"/>
        <end position="230"/>
    </location>
</feature>
<dbReference type="SUPFAM" id="SSF141371">
    <property type="entry name" value="PilZ domain-like"/>
    <property type="match status" value="1"/>
</dbReference>
<dbReference type="RefSeq" id="WP_109676511.1">
    <property type="nucleotide sequence ID" value="NZ_CP086615.1"/>
</dbReference>
<name>A0A2U2N6Y8_9GAMM</name>
<dbReference type="EMBL" id="QFFI01000004">
    <property type="protein sequence ID" value="PWG64975.1"/>
    <property type="molecule type" value="Genomic_DNA"/>
</dbReference>
<evidence type="ECO:0000313" key="3">
    <source>
        <dbReference type="EMBL" id="PWG64975.1"/>
    </source>
</evidence>
<protein>
    <recommendedName>
        <fullName evidence="2">PilZ domain-containing protein</fullName>
    </recommendedName>
</protein>
<sequence length="237" mass="25531">MAAAGPGVNRLAAEGTGAQHEPLKVSGEGATVDSRQLDAEELDFLRDLLAEPGSAETTAADRRLVLDPGSSDAVALMELLGSDRLELSAVRGQLLYRFALRVERPPAGFPLALYLEEPRIVELGARPRAARVRPAAHEVEVRESSGKLRATGVHDLSATGIALRASPERVPRGGRRVDLQLQLAGSGPLDLHGRVVRVSRGDGAGKERMLGIEFEDTDPTTRDVLERYVLKRQRPLS</sequence>
<dbReference type="GO" id="GO:0035438">
    <property type="term" value="F:cyclic-di-GMP binding"/>
    <property type="evidence" value="ECO:0007669"/>
    <property type="project" value="InterPro"/>
</dbReference>
<dbReference type="InterPro" id="IPR009875">
    <property type="entry name" value="PilZ_domain"/>
</dbReference>
<dbReference type="AlphaFoldDB" id="A0A2U2N6Y8"/>
<dbReference type="Pfam" id="PF07238">
    <property type="entry name" value="PilZ"/>
    <property type="match status" value="1"/>
</dbReference>
<reference evidence="3 4" key="1">
    <citation type="submission" date="2018-05" db="EMBL/GenBank/DDBJ databases">
        <title>Spiribacter halobius sp. nov., a moderately halophilic bacterium isolated from marine solar saltern.</title>
        <authorList>
            <person name="Zheng W.-S."/>
            <person name="Lu D.-C."/>
            <person name="Du Z.-J."/>
        </authorList>
    </citation>
    <scope>NUCLEOTIDE SEQUENCE [LARGE SCALE GENOMIC DNA]</scope>
    <source>
        <strain evidence="3 4">E85</strain>
    </source>
</reference>
<evidence type="ECO:0000313" key="4">
    <source>
        <dbReference type="Proteomes" id="UP000245474"/>
    </source>
</evidence>